<reference evidence="7 8" key="1">
    <citation type="submission" date="2024-06" db="EMBL/GenBank/DDBJ databases">
        <authorList>
            <person name="Pan Q."/>
            <person name="Wen M."/>
            <person name="Jouanno E."/>
            <person name="Zahm M."/>
            <person name="Klopp C."/>
            <person name="Cabau C."/>
            <person name="Louis A."/>
            <person name="Berthelot C."/>
            <person name="Parey E."/>
            <person name="Roest Crollius H."/>
            <person name="Montfort J."/>
            <person name="Robinson-Rechavi M."/>
            <person name="Bouchez O."/>
            <person name="Lampietro C."/>
            <person name="Lopez Roques C."/>
            <person name="Donnadieu C."/>
            <person name="Postlethwait J."/>
            <person name="Bobe J."/>
            <person name="Verreycken H."/>
            <person name="Guiguen Y."/>
        </authorList>
    </citation>
    <scope>NUCLEOTIDE SEQUENCE [LARGE SCALE GENOMIC DNA]</scope>
    <source>
        <strain evidence="7">Up_M1</strain>
        <tissue evidence="7">Testis</tissue>
    </source>
</reference>
<protein>
    <submittedName>
        <fullName evidence="7">Uncharacterized protein</fullName>
    </submittedName>
</protein>
<comment type="caution">
    <text evidence="7">The sequence shown here is derived from an EMBL/GenBank/DDBJ whole genome shotgun (WGS) entry which is preliminary data.</text>
</comment>
<organism evidence="7 8">
    <name type="scientific">Umbra pygmaea</name>
    <name type="common">Eastern mudminnow</name>
    <dbReference type="NCBI Taxonomy" id="75934"/>
    <lineage>
        <taxon>Eukaryota</taxon>
        <taxon>Metazoa</taxon>
        <taxon>Chordata</taxon>
        <taxon>Craniata</taxon>
        <taxon>Vertebrata</taxon>
        <taxon>Euteleostomi</taxon>
        <taxon>Actinopterygii</taxon>
        <taxon>Neopterygii</taxon>
        <taxon>Teleostei</taxon>
        <taxon>Protacanthopterygii</taxon>
        <taxon>Esociformes</taxon>
        <taxon>Umbridae</taxon>
        <taxon>Umbra</taxon>
    </lineage>
</organism>
<keyword evidence="4" id="KW-0013">ADP-ribosylation</keyword>
<keyword evidence="1" id="KW-0328">Glycosyltransferase</keyword>
<dbReference type="EMBL" id="JAGEUA010000005">
    <property type="protein sequence ID" value="KAL0979915.1"/>
    <property type="molecule type" value="Genomic_DNA"/>
</dbReference>
<evidence type="ECO:0000256" key="5">
    <source>
        <dbReference type="ARBA" id="ARBA00023027"/>
    </source>
</evidence>
<evidence type="ECO:0000256" key="3">
    <source>
        <dbReference type="ARBA" id="ARBA00022695"/>
    </source>
</evidence>
<evidence type="ECO:0000256" key="2">
    <source>
        <dbReference type="ARBA" id="ARBA00022679"/>
    </source>
</evidence>
<keyword evidence="8" id="KW-1185">Reference proteome</keyword>
<dbReference type="AlphaFoldDB" id="A0ABD0WXK8"/>
<evidence type="ECO:0000256" key="6">
    <source>
        <dbReference type="ARBA" id="ARBA00024347"/>
    </source>
</evidence>
<keyword evidence="2" id="KW-0808">Transferase</keyword>
<dbReference type="Proteomes" id="UP001557470">
    <property type="component" value="Unassembled WGS sequence"/>
</dbReference>
<dbReference type="GO" id="GO:0016757">
    <property type="term" value="F:glycosyltransferase activity"/>
    <property type="evidence" value="ECO:0007669"/>
    <property type="project" value="UniProtKB-KW"/>
</dbReference>
<sequence>MGMCSRQERIQKDVDIVIQRSKAEKDCLFSDFRYTDATFTFTYSKGSRRVTYSVHVSDDYPDNTYVSNSENDDEVLVTRDPIPIIFHRIATEIRINNDASCLSISRAKLQIDKNQVHYAIEEDSEGDADSEEFYYGCQVNYDGELHKHPQLEADLAAVREMYGHQAVSLREYGAIDDVDIDLHIDVSFLDEEIALAWDVIRREPVIVRLHCSLTQYLNGPVPTVDVCSSIHKRPLWTGSSAEKDHADVCYSAVETAK</sequence>
<evidence type="ECO:0000256" key="1">
    <source>
        <dbReference type="ARBA" id="ARBA00022676"/>
    </source>
</evidence>
<name>A0ABD0WXK8_UMBPY</name>
<accession>A0ABD0WXK8</accession>
<dbReference type="GO" id="GO:0016779">
    <property type="term" value="F:nucleotidyltransferase activity"/>
    <property type="evidence" value="ECO:0007669"/>
    <property type="project" value="UniProtKB-KW"/>
</dbReference>
<proteinExistence type="inferred from homology"/>
<evidence type="ECO:0000256" key="4">
    <source>
        <dbReference type="ARBA" id="ARBA00022765"/>
    </source>
</evidence>
<evidence type="ECO:0000313" key="7">
    <source>
        <dbReference type="EMBL" id="KAL0979915.1"/>
    </source>
</evidence>
<comment type="similarity">
    <text evidence="6">Belongs to the ARTD/PARP family.</text>
</comment>
<keyword evidence="5" id="KW-0520">NAD</keyword>
<gene>
    <name evidence="7" type="ORF">UPYG_G00191530</name>
</gene>
<evidence type="ECO:0000313" key="8">
    <source>
        <dbReference type="Proteomes" id="UP001557470"/>
    </source>
</evidence>
<dbReference type="PANTHER" id="PTHR21328">
    <property type="entry name" value="POLY ADP-RIBOSE POLYMERASE FAMILY, MEMBER PARP"/>
    <property type="match status" value="1"/>
</dbReference>
<dbReference type="InterPro" id="IPR051838">
    <property type="entry name" value="ARTD_PARP"/>
</dbReference>
<keyword evidence="3" id="KW-0548">Nucleotidyltransferase</keyword>